<dbReference type="InterPro" id="IPR050900">
    <property type="entry name" value="Transposase_IS3/IS150/IS904"/>
</dbReference>
<dbReference type="EMBL" id="JAGISH010000035">
    <property type="protein sequence ID" value="MBP0485219.1"/>
    <property type="molecule type" value="Genomic_DNA"/>
</dbReference>
<dbReference type="InterPro" id="IPR012337">
    <property type="entry name" value="RNaseH-like_sf"/>
</dbReference>
<dbReference type="NCBIfam" id="NF033516">
    <property type="entry name" value="transpos_IS3"/>
    <property type="match status" value="1"/>
</dbReference>
<dbReference type="Gene3D" id="1.10.10.60">
    <property type="entry name" value="Homeodomain-like"/>
    <property type="match status" value="1"/>
</dbReference>
<dbReference type="InterPro" id="IPR036397">
    <property type="entry name" value="RNaseH_sf"/>
</dbReference>
<evidence type="ECO:0000313" key="4">
    <source>
        <dbReference type="Proteomes" id="UP000675940"/>
    </source>
</evidence>
<dbReference type="Pfam" id="PF13333">
    <property type="entry name" value="rve_2"/>
    <property type="match status" value="1"/>
</dbReference>
<dbReference type="InterPro" id="IPR002514">
    <property type="entry name" value="Transposase_8"/>
</dbReference>
<dbReference type="SUPFAM" id="SSF46689">
    <property type="entry name" value="Homeodomain-like"/>
    <property type="match status" value="1"/>
</dbReference>
<dbReference type="InterPro" id="IPR009057">
    <property type="entry name" value="Homeodomain-like_sf"/>
</dbReference>
<evidence type="ECO:0000313" key="3">
    <source>
        <dbReference type="EMBL" id="MBP0485219.1"/>
    </source>
</evidence>
<dbReference type="GO" id="GO:0006313">
    <property type="term" value="P:DNA transposition"/>
    <property type="evidence" value="ECO:0007669"/>
    <property type="project" value="InterPro"/>
</dbReference>
<evidence type="ECO:0000256" key="1">
    <source>
        <dbReference type="SAM" id="Coils"/>
    </source>
</evidence>
<dbReference type="InterPro" id="IPR001584">
    <property type="entry name" value="Integrase_cat-core"/>
</dbReference>
<dbReference type="PANTHER" id="PTHR46889">
    <property type="entry name" value="TRANSPOSASE INSF FOR INSERTION SEQUENCE IS3B-RELATED"/>
    <property type="match status" value="1"/>
</dbReference>
<evidence type="ECO:0000259" key="2">
    <source>
        <dbReference type="PROSITE" id="PS50994"/>
    </source>
</evidence>
<gene>
    <name evidence="3" type="ORF">J5474_22450</name>
</gene>
<dbReference type="Gene3D" id="3.30.420.10">
    <property type="entry name" value="Ribonuclease H-like superfamily/Ribonuclease H"/>
    <property type="match status" value="1"/>
</dbReference>
<dbReference type="InterPro" id="IPR048020">
    <property type="entry name" value="Transpos_IS3"/>
</dbReference>
<proteinExistence type="predicted"/>
<dbReference type="Pfam" id="PF00665">
    <property type="entry name" value="rve"/>
    <property type="match status" value="1"/>
</dbReference>
<keyword evidence="4" id="KW-1185">Reference proteome</keyword>
<name>A0A940MYM4_9RHOB</name>
<dbReference type="GO" id="GO:0003677">
    <property type="term" value="F:DNA binding"/>
    <property type="evidence" value="ECO:0007669"/>
    <property type="project" value="InterPro"/>
</dbReference>
<feature type="coiled-coil region" evidence="1">
    <location>
        <begin position="55"/>
        <end position="82"/>
    </location>
</feature>
<dbReference type="PROSITE" id="PS50994">
    <property type="entry name" value="INTEGRASE"/>
    <property type="match status" value="1"/>
</dbReference>
<dbReference type="PANTHER" id="PTHR46889:SF4">
    <property type="entry name" value="TRANSPOSASE INSO FOR INSERTION SEQUENCE ELEMENT IS911B-RELATED"/>
    <property type="match status" value="1"/>
</dbReference>
<dbReference type="GO" id="GO:0004803">
    <property type="term" value="F:transposase activity"/>
    <property type="evidence" value="ECO:0007669"/>
    <property type="project" value="InterPro"/>
</dbReference>
<protein>
    <submittedName>
        <fullName evidence="3">IS3 family transposase</fullName>
    </submittedName>
</protein>
<reference evidence="3" key="1">
    <citation type="submission" date="2021-03" db="EMBL/GenBank/DDBJ databases">
        <title>Sagittula salina sp. nov. strain M10.9X isolated from the marine waste.</title>
        <authorList>
            <person name="Satari L."/>
            <person name="Molina-Menor E."/>
            <person name="Vidal-Verdu A."/>
            <person name="Pascual J."/>
            <person name="Pereto J."/>
            <person name="Porcar M."/>
        </authorList>
    </citation>
    <scope>NUCLEOTIDE SEQUENCE</scope>
    <source>
        <strain evidence="3">M10.9X</strain>
    </source>
</reference>
<dbReference type="RefSeq" id="WP_209364235.1">
    <property type="nucleotide sequence ID" value="NZ_JAGISH010000035.1"/>
</dbReference>
<dbReference type="GO" id="GO:0015074">
    <property type="term" value="P:DNA integration"/>
    <property type="evidence" value="ECO:0007669"/>
    <property type="project" value="InterPro"/>
</dbReference>
<dbReference type="AlphaFoldDB" id="A0A940MYM4"/>
<dbReference type="SUPFAM" id="SSF53098">
    <property type="entry name" value="Ribonuclease H-like"/>
    <property type="match status" value="1"/>
</dbReference>
<feature type="domain" description="Integrase catalytic" evidence="2">
    <location>
        <begin position="213"/>
        <end position="376"/>
    </location>
</feature>
<dbReference type="Pfam" id="PF13276">
    <property type="entry name" value="HTH_21"/>
    <property type="match status" value="1"/>
</dbReference>
<comment type="caution">
    <text evidence="3">The sequence shown here is derived from an EMBL/GenBank/DDBJ whole genome shotgun (WGS) entry which is preliminary data.</text>
</comment>
<sequence>MGTGRTDEFRKDAVRIALTSGLTRRQIADDLGVGLSTLNKWVTAHRETDVVSPEDRELARENERLRRENRVLKEERDIFKKSHPVLREPKAMRFRFVEEQRGAFPIDRLCQVMNVSPRGLRAFRSRPASRRQRMDMIVLAHIKEQSRLSLGSYGRPRMTEELKEAGIDVGHRRVGRLMRENGITVERTRKFKATTDSDHTFNIAPNLLDRDFSAAGPNQKWAGDISYIWTREGWLYLAVILDLHSRRVIGWAVSNRMKRDLAIRALNMAIAFRAPPKGCIHHTDRGSQYCSHDYQKILRQHGFKVSMSGKGNCYDNAAVETFFKTIKAELIWRRSWETRRQAEMAIFEYINGFYNPRRRHSALGWKSPVAFERKVA</sequence>
<dbReference type="Pfam" id="PF01527">
    <property type="entry name" value="HTH_Tnp_1"/>
    <property type="match status" value="1"/>
</dbReference>
<keyword evidence="1" id="KW-0175">Coiled coil</keyword>
<organism evidence="3 4">
    <name type="scientific">Sagittula salina</name>
    <dbReference type="NCBI Taxonomy" id="2820268"/>
    <lineage>
        <taxon>Bacteria</taxon>
        <taxon>Pseudomonadati</taxon>
        <taxon>Pseudomonadota</taxon>
        <taxon>Alphaproteobacteria</taxon>
        <taxon>Rhodobacterales</taxon>
        <taxon>Roseobacteraceae</taxon>
        <taxon>Sagittula</taxon>
    </lineage>
</organism>
<dbReference type="InterPro" id="IPR025948">
    <property type="entry name" value="HTH-like_dom"/>
</dbReference>
<dbReference type="Proteomes" id="UP000675940">
    <property type="component" value="Unassembled WGS sequence"/>
</dbReference>
<accession>A0A940MYM4</accession>